<dbReference type="EMBL" id="AP015043">
    <property type="protein sequence ID" value="BAT99976.1"/>
    <property type="molecule type" value="Genomic_DNA"/>
</dbReference>
<feature type="transmembrane region" description="Helical" evidence="1">
    <location>
        <begin position="71"/>
        <end position="90"/>
    </location>
</feature>
<dbReference type="Proteomes" id="UP000291084">
    <property type="component" value="Chromosome 10"/>
</dbReference>
<gene>
    <name evidence="2" type="primary">Vigan.10G152300</name>
    <name evidence="2" type="ORF">VIGAN_10152300</name>
</gene>
<proteinExistence type="predicted"/>
<evidence type="ECO:0000313" key="3">
    <source>
        <dbReference type="Proteomes" id="UP000291084"/>
    </source>
</evidence>
<protein>
    <submittedName>
        <fullName evidence="2">Uncharacterized protein</fullName>
    </submittedName>
</protein>
<keyword evidence="1" id="KW-1133">Transmembrane helix</keyword>
<reference evidence="2 3" key="1">
    <citation type="journal article" date="2015" name="Sci. Rep.">
        <title>The power of single molecule real-time sequencing technology in the de novo assembly of a eukaryotic genome.</title>
        <authorList>
            <person name="Sakai H."/>
            <person name="Naito K."/>
            <person name="Ogiso-Tanaka E."/>
            <person name="Takahashi Y."/>
            <person name="Iseki K."/>
            <person name="Muto C."/>
            <person name="Satou K."/>
            <person name="Teruya K."/>
            <person name="Shiroma A."/>
            <person name="Shimoji M."/>
            <person name="Hirano T."/>
            <person name="Itoh T."/>
            <person name="Kaga A."/>
            <person name="Tomooka N."/>
        </authorList>
    </citation>
    <scope>NUCLEOTIDE SEQUENCE [LARGE SCALE GENOMIC DNA]</scope>
    <source>
        <strain evidence="3">cv. Shumari</strain>
    </source>
</reference>
<accession>A0A0S3T3Z5</accession>
<keyword evidence="3" id="KW-1185">Reference proteome</keyword>
<keyword evidence="1" id="KW-0472">Membrane</keyword>
<dbReference type="AlphaFoldDB" id="A0A0S3T3Z5"/>
<evidence type="ECO:0000313" key="2">
    <source>
        <dbReference type="EMBL" id="BAT99976.1"/>
    </source>
</evidence>
<keyword evidence="1" id="KW-0812">Transmembrane</keyword>
<name>A0A0S3T3Z5_PHAAN</name>
<sequence>MTVRSPLDYQVAVIDDEGKSLMFSDGESLSFFFPFFLPYFFINCDEAPQKPKHTPSCCTASWELSDILWRGIFFCLFSFFMFPCFHLRIFKKKNK</sequence>
<organism evidence="2 3">
    <name type="scientific">Vigna angularis var. angularis</name>
    <dbReference type="NCBI Taxonomy" id="157739"/>
    <lineage>
        <taxon>Eukaryota</taxon>
        <taxon>Viridiplantae</taxon>
        <taxon>Streptophyta</taxon>
        <taxon>Embryophyta</taxon>
        <taxon>Tracheophyta</taxon>
        <taxon>Spermatophyta</taxon>
        <taxon>Magnoliopsida</taxon>
        <taxon>eudicotyledons</taxon>
        <taxon>Gunneridae</taxon>
        <taxon>Pentapetalae</taxon>
        <taxon>rosids</taxon>
        <taxon>fabids</taxon>
        <taxon>Fabales</taxon>
        <taxon>Fabaceae</taxon>
        <taxon>Papilionoideae</taxon>
        <taxon>50 kb inversion clade</taxon>
        <taxon>NPAAA clade</taxon>
        <taxon>indigoferoid/millettioid clade</taxon>
        <taxon>Phaseoleae</taxon>
        <taxon>Vigna</taxon>
    </lineage>
</organism>
<evidence type="ECO:0000256" key="1">
    <source>
        <dbReference type="SAM" id="Phobius"/>
    </source>
</evidence>